<evidence type="ECO:0000256" key="2">
    <source>
        <dbReference type="ARBA" id="ARBA00022840"/>
    </source>
</evidence>
<keyword evidence="3" id="KW-1133">Transmembrane helix</keyword>
<dbReference type="Pfam" id="PF00005">
    <property type="entry name" value="ABC_tran"/>
    <property type="match status" value="1"/>
</dbReference>
<organism evidence="5 6">
    <name type="scientific">Actinomycetospora endophytica</name>
    <dbReference type="NCBI Taxonomy" id="2291215"/>
    <lineage>
        <taxon>Bacteria</taxon>
        <taxon>Bacillati</taxon>
        <taxon>Actinomycetota</taxon>
        <taxon>Actinomycetes</taxon>
        <taxon>Pseudonocardiales</taxon>
        <taxon>Pseudonocardiaceae</taxon>
        <taxon>Actinomycetospora</taxon>
    </lineage>
</organism>
<dbReference type="EMBL" id="JAJNDB010000001">
    <property type="protein sequence ID" value="MCD2193761.1"/>
    <property type="molecule type" value="Genomic_DNA"/>
</dbReference>
<dbReference type="RefSeq" id="WP_230732519.1">
    <property type="nucleotide sequence ID" value="NZ_JAJNDB010000001.1"/>
</dbReference>
<accession>A0ABS8P699</accession>
<dbReference type="GO" id="GO:0005524">
    <property type="term" value="F:ATP binding"/>
    <property type="evidence" value="ECO:0007669"/>
    <property type="project" value="UniProtKB-KW"/>
</dbReference>
<dbReference type="PROSITE" id="PS50893">
    <property type="entry name" value="ABC_TRANSPORTER_2"/>
    <property type="match status" value="1"/>
</dbReference>
<keyword evidence="3" id="KW-0812">Transmembrane</keyword>
<keyword evidence="6" id="KW-1185">Reference proteome</keyword>
<evidence type="ECO:0000256" key="3">
    <source>
        <dbReference type="SAM" id="Phobius"/>
    </source>
</evidence>
<dbReference type="InterPro" id="IPR015854">
    <property type="entry name" value="ABC_transpr_LolD-like"/>
</dbReference>
<evidence type="ECO:0000313" key="5">
    <source>
        <dbReference type="EMBL" id="MCD2193761.1"/>
    </source>
</evidence>
<keyword evidence="2 5" id="KW-0067">ATP-binding</keyword>
<feature type="domain" description="ABC transporter" evidence="4">
    <location>
        <begin position="19"/>
        <end position="261"/>
    </location>
</feature>
<dbReference type="Gene3D" id="3.40.50.300">
    <property type="entry name" value="P-loop containing nucleotide triphosphate hydrolases"/>
    <property type="match status" value="1"/>
</dbReference>
<dbReference type="InterPro" id="IPR027417">
    <property type="entry name" value="P-loop_NTPase"/>
</dbReference>
<name>A0ABS8P699_9PSEU</name>
<protein>
    <submittedName>
        <fullName evidence="5">ATP-binding cassette domain-containing protein</fullName>
    </submittedName>
</protein>
<dbReference type="SUPFAM" id="SSF52540">
    <property type="entry name" value="P-loop containing nucleoside triphosphate hydrolases"/>
    <property type="match status" value="1"/>
</dbReference>
<sequence length="323" mass="34977">MARTNRPTGAALLTTAPAIEIDDVSKSFEGDRVLDGVSLTVAPGRTLVIMGPSGVGKTTLTRILLGLETPDDGSGDVTVGGHVVHDLPPAQLRDLRRGIGVLLGGTSIYDSSVFGSISAWANVRYPLESRGYDEAVIEDRAWRRMVEFDLADVAHQLPGTLSSGTRRRLALAKSFVDDPHLLVLDDPGAAMDVTNRRTIVESIRRARADVDATMILTCHDIEMARALGDDVAVILAGRVVAFGPTAEILEGVVDADTWDERFAFRESFAQTDDRSRSTLDRVETARRETSSWQWATYLLLALMGLATLIALLSGVIDNVFTFL</sequence>
<comment type="caution">
    <text evidence="5">The sequence shown here is derived from an EMBL/GenBank/DDBJ whole genome shotgun (WGS) entry which is preliminary data.</text>
</comment>
<keyword evidence="1" id="KW-0547">Nucleotide-binding</keyword>
<evidence type="ECO:0000256" key="1">
    <source>
        <dbReference type="ARBA" id="ARBA00022741"/>
    </source>
</evidence>
<dbReference type="InterPro" id="IPR003439">
    <property type="entry name" value="ABC_transporter-like_ATP-bd"/>
</dbReference>
<reference evidence="5 6" key="1">
    <citation type="submission" date="2021-11" db="EMBL/GenBank/DDBJ databases">
        <title>Draft genome sequence of Actinomycetospora sp. SF1 isolated from the rhizosphere soil.</title>
        <authorList>
            <person name="Duangmal K."/>
            <person name="Chantavorakit T."/>
        </authorList>
    </citation>
    <scope>NUCLEOTIDE SEQUENCE [LARGE SCALE GENOMIC DNA]</scope>
    <source>
        <strain evidence="5 6">TBRC 5722</strain>
    </source>
</reference>
<proteinExistence type="predicted"/>
<feature type="transmembrane region" description="Helical" evidence="3">
    <location>
        <begin position="294"/>
        <end position="316"/>
    </location>
</feature>
<keyword evidence="3" id="KW-0472">Membrane</keyword>
<dbReference type="Proteomes" id="UP001199469">
    <property type="component" value="Unassembled WGS sequence"/>
</dbReference>
<gene>
    <name evidence="5" type="ORF">LQ327_10265</name>
</gene>
<evidence type="ECO:0000313" key="6">
    <source>
        <dbReference type="Proteomes" id="UP001199469"/>
    </source>
</evidence>
<dbReference type="PANTHER" id="PTHR24220">
    <property type="entry name" value="IMPORT ATP-BINDING PROTEIN"/>
    <property type="match status" value="1"/>
</dbReference>
<evidence type="ECO:0000259" key="4">
    <source>
        <dbReference type="PROSITE" id="PS50893"/>
    </source>
</evidence>
<dbReference type="InterPro" id="IPR003593">
    <property type="entry name" value="AAA+_ATPase"/>
</dbReference>
<dbReference type="SMART" id="SM00382">
    <property type="entry name" value="AAA"/>
    <property type="match status" value="1"/>
</dbReference>
<dbReference type="PANTHER" id="PTHR24220:SF612">
    <property type="entry name" value="FE(3+) IONS IMPORT ATP-BINDING PROTEIN FBPC"/>
    <property type="match status" value="1"/>
</dbReference>